<dbReference type="SMART" id="SM00065">
    <property type="entry name" value="GAF"/>
    <property type="match status" value="1"/>
</dbReference>
<dbReference type="PROSITE" id="PS50113">
    <property type="entry name" value="PAC"/>
    <property type="match status" value="2"/>
</dbReference>
<keyword evidence="3 13" id="KW-0597">Phosphoprotein</keyword>
<dbReference type="NCBIfam" id="TIGR00229">
    <property type="entry name" value="sensory_box"/>
    <property type="match status" value="2"/>
</dbReference>
<keyword evidence="14" id="KW-0812">Transmembrane</keyword>
<dbReference type="Gene3D" id="3.30.450.40">
    <property type="match status" value="1"/>
</dbReference>
<gene>
    <name evidence="19" type="ORF">MTBPR1_10574</name>
</gene>
<comment type="function">
    <text evidence="9">Putative oxygen sensor; modulates the activity of FixJ, a transcriptional activator of nitrogen fixation fixK gene. FixL probably acts as a kinase that phosphorylates FixJ.</text>
</comment>
<accession>A0A1C3RDG3</accession>
<protein>
    <recommendedName>
        <fullName evidence="12">Sensor protein FixL</fullName>
        <ecNumber evidence="2">2.7.13.3</ecNumber>
    </recommendedName>
    <alternativeName>
        <fullName evidence="11">Sensory/regulatory protein RpfC</fullName>
    </alternativeName>
</protein>
<dbReference type="SUPFAM" id="SSF52172">
    <property type="entry name" value="CheY-like"/>
    <property type="match status" value="1"/>
</dbReference>
<evidence type="ECO:0000256" key="3">
    <source>
        <dbReference type="ARBA" id="ARBA00022553"/>
    </source>
</evidence>
<dbReference type="PROSITE" id="PS50110">
    <property type="entry name" value="RESPONSE_REGULATORY"/>
    <property type="match status" value="1"/>
</dbReference>
<organism evidence="19 20">
    <name type="scientific">Candidatus Terasakiella magnetica</name>
    <dbReference type="NCBI Taxonomy" id="1867952"/>
    <lineage>
        <taxon>Bacteria</taxon>
        <taxon>Pseudomonadati</taxon>
        <taxon>Pseudomonadota</taxon>
        <taxon>Alphaproteobacteria</taxon>
        <taxon>Rhodospirillales</taxon>
        <taxon>Terasakiellaceae</taxon>
        <taxon>Terasakiella</taxon>
    </lineage>
</organism>
<feature type="domain" description="PAC" evidence="18">
    <location>
        <begin position="452"/>
        <end position="502"/>
    </location>
</feature>
<comment type="subunit">
    <text evidence="10">At low DSF concentrations, interacts with RpfF.</text>
</comment>
<feature type="domain" description="PAC" evidence="18">
    <location>
        <begin position="321"/>
        <end position="374"/>
    </location>
</feature>
<evidence type="ECO:0000256" key="9">
    <source>
        <dbReference type="ARBA" id="ARBA00059827"/>
    </source>
</evidence>
<dbReference type="SMART" id="SM00091">
    <property type="entry name" value="PAS"/>
    <property type="match status" value="2"/>
</dbReference>
<dbReference type="SUPFAM" id="SSF55874">
    <property type="entry name" value="ATPase domain of HSP90 chaperone/DNA topoisomerase II/histidine kinase"/>
    <property type="match status" value="1"/>
</dbReference>
<keyword evidence="6 19" id="KW-0418">Kinase</keyword>
<feature type="transmembrane region" description="Helical" evidence="14">
    <location>
        <begin position="211"/>
        <end position="229"/>
    </location>
</feature>
<dbReference type="OrthoDB" id="9810730at2"/>
<evidence type="ECO:0000313" key="20">
    <source>
        <dbReference type="Proteomes" id="UP000231658"/>
    </source>
</evidence>
<dbReference type="FunFam" id="1.10.287.130:FF:000002">
    <property type="entry name" value="Two-component osmosensing histidine kinase"/>
    <property type="match status" value="1"/>
</dbReference>
<dbReference type="InterPro" id="IPR003661">
    <property type="entry name" value="HisK_dim/P_dom"/>
</dbReference>
<dbReference type="Pfam" id="PF00512">
    <property type="entry name" value="HisKA"/>
    <property type="match status" value="1"/>
</dbReference>
<dbReference type="InterPro" id="IPR036890">
    <property type="entry name" value="HATPase_C_sf"/>
</dbReference>
<evidence type="ECO:0000256" key="4">
    <source>
        <dbReference type="ARBA" id="ARBA00022679"/>
    </source>
</evidence>
<evidence type="ECO:0000259" key="16">
    <source>
        <dbReference type="PROSITE" id="PS50110"/>
    </source>
</evidence>
<dbReference type="InterPro" id="IPR029016">
    <property type="entry name" value="GAF-like_dom_sf"/>
</dbReference>
<reference evidence="19 20" key="1">
    <citation type="submission" date="2016-07" db="EMBL/GenBank/DDBJ databases">
        <authorList>
            <person name="Lefevre C.T."/>
        </authorList>
    </citation>
    <scope>NUCLEOTIDE SEQUENCE [LARGE SCALE GENOMIC DNA]</scope>
    <source>
        <strain evidence="19">PR1</strain>
    </source>
</reference>
<evidence type="ECO:0000259" key="15">
    <source>
        <dbReference type="PROSITE" id="PS50109"/>
    </source>
</evidence>
<dbReference type="SUPFAM" id="SSF55781">
    <property type="entry name" value="GAF domain-like"/>
    <property type="match status" value="1"/>
</dbReference>
<dbReference type="RefSeq" id="WP_069186010.1">
    <property type="nucleotide sequence ID" value="NZ_FLYE01000001.1"/>
</dbReference>
<name>A0A1C3RDG3_9PROT</name>
<dbReference type="InterPro" id="IPR021796">
    <property type="entry name" value="Tll0287-like_dom"/>
</dbReference>
<dbReference type="Pfam" id="PF11845">
    <property type="entry name" value="Tll0287-like"/>
    <property type="match status" value="1"/>
</dbReference>
<keyword evidence="14" id="KW-1133">Transmembrane helix</keyword>
<dbReference type="InterPro" id="IPR003594">
    <property type="entry name" value="HATPase_dom"/>
</dbReference>
<keyword evidence="8" id="KW-0902">Two-component regulatory system</keyword>
<dbReference type="FunFam" id="3.30.565.10:FF:000010">
    <property type="entry name" value="Sensor histidine kinase RcsC"/>
    <property type="match status" value="1"/>
</dbReference>
<dbReference type="GO" id="GO:0005524">
    <property type="term" value="F:ATP binding"/>
    <property type="evidence" value="ECO:0007669"/>
    <property type="project" value="UniProtKB-KW"/>
</dbReference>
<dbReference type="AlphaFoldDB" id="A0A1C3RDG3"/>
<dbReference type="InterPro" id="IPR001789">
    <property type="entry name" value="Sig_transdc_resp-reg_receiver"/>
</dbReference>
<comment type="catalytic activity">
    <reaction evidence="1">
        <text>ATP + protein L-histidine = ADP + protein N-phospho-L-histidine.</text>
        <dbReference type="EC" id="2.7.13.3"/>
    </reaction>
</comment>
<dbReference type="SMART" id="SM00387">
    <property type="entry name" value="HATPase_c"/>
    <property type="match status" value="1"/>
</dbReference>
<keyword evidence="5" id="KW-0547">Nucleotide-binding</keyword>
<dbReference type="PANTHER" id="PTHR45339:SF1">
    <property type="entry name" value="HYBRID SIGNAL TRANSDUCTION HISTIDINE KINASE J"/>
    <property type="match status" value="1"/>
</dbReference>
<dbReference type="InterPro" id="IPR005467">
    <property type="entry name" value="His_kinase_dom"/>
</dbReference>
<evidence type="ECO:0000256" key="7">
    <source>
        <dbReference type="ARBA" id="ARBA00022840"/>
    </source>
</evidence>
<dbReference type="CDD" id="cd00082">
    <property type="entry name" value="HisKA"/>
    <property type="match status" value="1"/>
</dbReference>
<dbReference type="SUPFAM" id="SSF47384">
    <property type="entry name" value="Homodimeric domain of signal transducing histidine kinase"/>
    <property type="match status" value="1"/>
</dbReference>
<evidence type="ECO:0000313" key="19">
    <source>
        <dbReference type="EMBL" id="SCA55327.1"/>
    </source>
</evidence>
<dbReference type="PRINTS" id="PR00344">
    <property type="entry name" value="BCTRLSENSOR"/>
</dbReference>
<dbReference type="EC" id="2.7.13.3" evidence="2"/>
<dbReference type="InterPro" id="IPR013655">
    <property type="entry name" value="PAS_fold_3"/>
</dbReference>
<feature type="domain" description="Histidine kinase" evidence="15">
    <location>
        <begin position="688"/>
        <end position="910"/>
    </location>
</feature>
<dbReference type="SMART" id="SM00448">
    <property type="entry name" value="REC"/>
    <property type="match status" value="1"/>
</dbReference>
<feature type="domain" description="PAS" evidence="17">
    <location>
        <begin position="246"/>
        <end position="318"/>
    </location>
</feature>
<dbReference type="Gene3D" id="3.30.565.10">
    <property type="entry name" value="Histidine kinase-like ATPase, C-terminal domain"/>
    <property type="match status" value="1"/>
</dbReference>
<feature type="domain" description="PAS" evidence="17">
    <location>
        <begin position="375"/>
        <end position="445"/>
    </location>
</feature>
<evidence type="ECO:0000256" key="5">
    <source>
        <dbReference type="ARBA" id="ARBA00022741"/>
    </source>
</evidence>
<dbReference type="InterPro" id="IPR003018">
    <property type="entry name" value="GAF"/>
</dbReference>
<dbReference type="InterPro" id="IPR000700">
    <property type="entry name" value="PAS-assoc_C"/>
</dbReference>
<dbReference type="CDD" id="cd16922">
    <property type="entry name" value="HATPase_EvgS-ArcB-TorS-like"/>
    <property type="match status" value="1"/>
</dbReference>
<evidence type="ECO:0000256" key="2">
    <source>
        <dbReference type="ARBA" id="ARBA00012438"/>
    </source>
</evidence>
<dbReference type="Pfam" id="PF08447">
    <property type="entry name" value="PAS_3"/>
    <property type="match status" value="1"/>
</dbReference>
<evidence type="ECO:0000256" key="8">
    <source>
        <dbReference type="ARBA" id="ARBA00023012"/>
    </source>
</evidence>
<dbReference type="FunFam" id="3.30.450.20:FF:000060">
    <property type="entry name" value="Sensor protein FixL"/>
    <property type="match status" value="1"/>
</dbReference>
<keyword evidence="20" id="KW-1185">Reference proteome</keyword>
<evidence type="ECO:0000256" key="14">
    <source>
        <dbReference type="SAM" id="Phobius"/>
    </source>
</evidence>
<dbReference type="InterPro" id="IPR004358">
    <property type="entry name" value="Sig_transdc_His_kin-like_C"/>
</dbReference>
<dbReference type="InterPro" id="IPR011006">
    <property type="entry name" value="CheY-like_superfamily"/>
</dbReference>
<dbReference type="Proteomes" id="UP000231658">
    <property type="component" value="Unassembled WGS sequence"/>
</dbReference>
<keyword evidence="4 19" id="KW-0808">Transferase</keyword>
<dbReference type="PANTHER" id="PTHR45339">
    <property type="entry name" value="HYBRID SIGNAL TRANSDUCTION HISTIDINE KINASE J"/>
    <property type="match status" value="1"/>
</dbReference>
<sequence length="1062" mass="119282">MKKDKNLAWQLMPIQLLAVVVFACAAFFIFPYFTQKSAEEHAINTAGQLAKQVKTLRSYYTVNVVRKIMEGENDITVSADHMGKKNRIPLPASMVNDLSDLSKDEKFNLDFYSPFPFKNRTGRESDPFGQKAWQALNKDAQAPYVERVDEGGRVIVRVAIADTMASEACVSCHNSHPESPKTDWQLHDVRGIVEVSSDVTEIMGQSQLQGFYFALAIVLAFGSIVFVSFRKTLGAVSRWSSDISLREEDLEKAQTIAQIGSWKYDRTGQSVFWSDQTYHLIGADLDAAQPSYTTYKSAIHPDDLEFTRREYKKSLTGNYSYDVEYRIIRLDDQQVRWVHERCEHIFGPKGENLFSSGTIQDITERVEARKALIESARRSRTVIDTALDGIITANSNGIILSANDAAEALFGYARGELVGQNLSVFVPEPDKHKHDSYIDQFLETGVAKVIGKAREVHAQKKDGTLFPARLAVSQMQVDNQLHFVGIISDMTALKAAEQEARSLFADHELISQILSLSLSSHGLHELLDQALHLILQRENLELLGMGSVFLYDESTDELVMVAEHKLHPQIKSQCEKLSLGTCLCGRAAQTREVIYKTCLDADHEISFEGINNHGHACIPLLYEDKLLGVLNLYLPAGHEISDHEHQLIMNVASTLAGLIQRKRIEEENIIAKDKAETSNKVKSEFLASMSHELRTPMTGVLGFADLLLEDELEEDSRDKVYRIKNSTHALLRVVNDILDMSKLEAGKMEIEHIDFRLKDLVEEVVSVFNHRRKTDQHIEKKLAFSEGFPETVCSDPTRIRQILLNLIGNAHKFTHEGEVRISAEIVQRDQGDEFLKFTVADTGIGMSEDTLNMLFSEFTQADASISRKYEGTGLGLAISKRLSELLGGRIGVQSELGKGSTFWFEVPYKVAQSEVAPEPQNAQANCYKAQRPLNLLLAEDNRVNQLIIQKFLGAYGHDVQVASNGIEALEIYTDEKNTFDLILMDVRMPEMDGPETTRQIRKMQSDKGNIPIIAVTADAVLEHIESYFEAGVNAYVSKPLNWVDLIKTINEVLKEEVHILKD</sequence>
<dbReference type="Pfam" id="PF13426">
    <property type="entry name" value="PAS_9"/>
    <property type="match status" value="1"/>
</dbReference>
<evidence type="ECO:0000259" key="17">
    <source>
        <dbReference type="PROSITE" id="PS50112"/>
    </source>
</evidence>
<evidence type="ECO:0000256" key="1">
    <source>
        <dbReference type="ARBA" id="ARBA00000085"/>
    </source>
</evidence>
<dbReference type="CDD" id="cd00130">
    <property type="entry name" value="PAS"/>
    <property type="match status" value="2"/>
</dbReference>
<dbReference type="InterPro" id="IPR036097">
    <property type="entry name" value="HisK_dim/P_sf"/>
</dbReference>
<dbReference type="STRING" id="1867952.MTBPR1_10574"/>
<keyword evidence="7" id="KW-0067">ATP-binding</keyword>
<evidence type="ECO:0000256" key="13">
    <source>
        <dbReference type="PROSITE-ProRule" id="PRU00169"/>
    </source>
</evidence>
<keyword evidence="14" id="KW-0472">Membrane</keyword>
<evidence type="ECO:0000256" key="10">
    <source>
        <dbReference type="ARBA" id="ARBA00064003"/>
    </source>
</evidence>
<dbReference type="PROSITE" id="PS50109">
    <property type="entry name" value="HIS_KIN"/>
    <property type="match status" value="1"/>
</dbReference>
<evidence type="ECO:0000256" key="12">
    <source>
        <dbReference type="ARBA" id="ARBA00070616"/>
    </source>
</evidence>
<dbReference type="PROSITE" id="PS51257">
    <property type="entry name" value="PROKAR_LIPOPROTEIN"/>
    <property type="match status" value="1"/>
</dbReference>
<dbReference type="Gene3D" id="3.30.450.20">
    <property type="entry name" value="PAS domain"/>
    <property type="match status" value="2"/>
</dbReference>
<dbReference type="SMART" id="SM00086">
    <property type="entry name" value="PAC"/>
    <property type="match status" value="2"/>
</dbReference>
<dbReference type="GO" id="GO:0000155">
    <property type="term" value="F:phosphorelay sensor kinase activity"/>
    <property type="evidence" value="ECO:0007669"/>
    <property type="project" value="InterPro"/>
</dbReference>
<dbReference type="Pfam" id="PF02518">
    <property type="entry name" value="HATPase_c"/>
    <property type="match status" value="1"/>
</dbReference>
<dbReference type="Gene3D" id="2.10.70.100">
    <property type="match status" value="1"/>
</dbReference>
<dbReference type="Pfam" id="PF00072">
    <property type="entry name" value="Response_reg"/>
    <property type="match status" value="1"/>
</dbReference>
<feature type="transmembrane region" description="Helical" evidence="14">
    <location>
        <begin position="12"/>
        <end position="33"/>
    </location>
</feature>
<dbReference type="PROSITE" id="PS50112">
    <property type="entry name" value="PAS"/>
    <property type="match status" value="2"/>
</dbReference>
<dbReference type="InterPro" id="IPR035965">
    <property type="entry name" value="PAS-like_dom_sf"/>
</dbReference>
<evidence type="ECO:0000256" key="11">
    <source>
        <dbReference type="ARBA" id="ARBA00068150"/>
    </source>
</evidence>
<evidence type="ECO:0000256" key="6">
    <source>
        <dbReference type="ARBA" id="ARBA00022777"/>
    </source>
</evidence>
<proteinExistence type="predicted"/>
<feature type="domain" description="Response regulatory" evidence="16">
    <location>
        <begin position="934"/>
        <end position="1053"/>
    </location>
</feature>
<dbReference type="InterPro" id="IPR000014">
    <property type="entry name" value="PAS"/>
</dbReference>
<evidence type="ECO:0000259" key="18">
    <source>
        <dbReference type="PROSITE" id="PS50113"/>
    </source>
</evidence>
<dbReference type="EMBL" id="FLYE01000001">
    <property type="protein sequence ID" value="SCA55327.1"/>
    <property type="molecule type" value="Genomic_DNA"/>
</dbReference>
<feature type="modified residue" description="4-aspartylphosphate" evidence="13">
    <location>
        <position position="985"/>
    </location>
</feature>
<dbReference type="InterPro" id="IPR001610">
    <property type="entry name" value="PAC"/>
</dbReference>
<dbReference type="Gene3D" id="3.40.50.2300">
    <property type="match status" value="1"/>
</dbReference>
<dbReference type="CDD" id="cd17546">
    <property type="entry name" value="REC_hyHK_CKI1_RcsC-like"/>
    <property type="match status" value="1"/>
</dbReference>
<dbReference type="Pfam" id="PF13185">
    <property type="entry name" value="GAF_2"/>
    <property type="match status" value="1"/>
</dbReference>
<dbReference type="SUPFAM" id="SSF55785">
    <property type="entry name" value="PYP-like sensor domain (PAS domain)"/>
    <property type="match status" value="2"/>
</dbReference>
<dbReference type="SMART" id="SM00388">
    <property type="entry name" value="HisKA"/>
    <property type="match status" value="1"/>
</dbReference>
<dbReference type="Gene3D" id="1.10.287.130">
    <property type="match status" value="1"/>
</dbReference>